<feature type="region of interest" description="Disordered" evidence="1">
    <location>
        <begin position="59"/>
        <end position="108"/>
    </location>
</feature>
<gene>
    <name evidence="2" type="ORF">Ddye_025257</name>
</gene>
<keyword evidence="3" id="KW-1185">Reference proteome</keyword>
<evidence type="ECO:0000313" key="2">
    <source>
        <dbReference type="EMBL" id="KAK2643494.1"/>
    </source>
</evidence>
<name>A0AAD9TWD9_9ROSI</name>
<organism evidence="2 3">
    <name type="scientific">Dipteronia dyeriana</name>
    <dbReference type="NCBI Taxonomy" id="168575"/>
    <lineage>
        <taxon>Eukaryota</taxon>
        <taxon>Viridiplantae</taxon>
        <taxon>Streptophyta</taxon>
        <taxon>Embryophyta</taxon>
        <taxon>Tracheophyta</taxon>
        <taxon>Spermatophyta</taxon>
        <taxon>Magnoliopsida</taxon>
        <taxon>eudicotyledons</taxon>
        <taxon>Gunneridae</taxon>
        <taxon>Pentapetalae</taxon>
        <taxon>rosids</taxon>
        <taxon>malvids</taxon>
        <taxon>Sapindales</taxon>
        <taxon>Sapindaceae</taxon>
        <taxon>Hippocastanoideae</taxon>
        <taxon>Acereae</taxon>
        <taxon>Dipteronia</taxon>
    </lineage>
</organism>
<evidence type="ECO:0000313" key="3">
    <source>
        <dbReference type="Proteomes" id="UP001280121"/>
    </source>
</evidence>
<evidence type="ECO:0000256" key="1">
    <source>
        <dbReference type="SAM" id="MobiDB-lite"/>
    </source>
</evidence>
<dbReference type="EMBL" id="JANJYI010000007">
    <property type="protein sequence ID" value="KAK2643494.1"/>
    <property type="molecule type" value="Genomic_DNA"/>
</dbReference>
<dbReference type="Proteomes" id="UP001280121">
    <property type="component" value="Unassembled WGS sequence"/>
</dbReference>
<proteinExistence type="predicted"/>
<dbReference type="AlphaFoldDB" id="A0AAD9TWD9"/>
<accession>A0AAD9TWD9</accession>
<sequence>MVRFGEGKSSLSEFAVEKGETAKVLLSGFFSLWLRGGVLRDEEDVICRPDAAALVRRRSRRARGISGPENGRDKAGDGRFPGPATTRVSARQWWPREEEDEDEDGGCNQYSAGVRVGAEPAILKGCLKKASEVPLEVAQASLNASFN</sequence>
<protein>
    <submittedName>
        <fullName evidence="2">Uncharacterized protein</fullName>
    </submittedName>
</protein>
<comment type="caution">
    <text evidence="2">The sequence shown here is derived from an EMBL/GenBank/DDBJ whole genome shotgun (WGS) entry which is preliminary data.</text>
</comment>
<reference evidence="2" key="1">
    <citation type="journal article" date="2023" name="Plant J.">
        <title>Genome sequences and population genomics provide insights into the demographic history, inbreeding, and mutation load of two 'living fossil' tree species of Dipteronia.</title>
        <authorList>
            <person name="Feng Y."/>
            <person name="Comes H.P."/>
            <person name="Chen J."/>
            <person name="Zhu S."/>
            <person name="Lu R."/>
            <person name="Zhang X."/>
            <person name="Li P."/>
            <person name="Qiu J."/>
            <person name="Olsen K.M."/>
            <person name="Qiu Y."/>
        </authorList>
    </citation>
    <scope>NUCLEOTIDE SEQUENCE</scope>
    <source>
        <strain evidence="2">KIB01</strain>
    </source>
</reference>